<dbReference type="InterPro" id="IPR016431">
    <property type="entry name" value="Pyrv-formate_lyase-activ_prd"/>
</dbReference>
<feature type="domain" description="Radical SAM core" evidence="7">
    <location>
        <begin position="69"/>
        <end position="287"/>
    </location>
</feature>
<feature type="binding site" evidence="6">
    <location>
        <position position="88"/>
    </location>
    <ligand>
        <name>[4Fe-4S] cluster</name>
        <dbReference type="ChEBI" id="CHEBI:49883"/>
        <note>4Fe-4S-S-AdoMet</note>
    </ligand>
</feature>
<dbReference type="EMBL" id="LWAF01000001">
    <property type="protein sequence ID" value="ODN31334.1"/>
    <property type="molecule type" value="Genomic_DNA"/>
</dbReference>
<evidence type="ECO:0000256" key="5">
    <source>
        <dbReference type="ARBA" id="ARBA00023014"/>
    </source>
</evidence>
<dbReference type="InterPro" id="IPR027596">
    <property type="entry name" value="AmmeMemoSam_rS"/>
</dbReference>
<dbReference type="STRING" id="1008305.A4H02_00785"/>
<dbReference type="InterPro" id="IPR007197">
    <property type="entry name" value="rSAM"/>
</dbReference>
<evidence type="ECO:0000256" key="6">
    <source>
        <dbReference type="PIRSR" id="PIRSR004869-50"/>
    </source>
</evidence>
<dbReference type="GO" id="GO:0046872">
    <property type="term" value="F:metal ion binding"/>
    <property type="evidence" value="ECO:0007669"/>
    <property type="project" value="UniProtKB-KW"/>
</dbReference>
<sequence>MNYKEAKFYEKLTENEVQCHLCPNHCVIAEGKVGLCRVRKNISATLYSLNYGEITGLALDPIEKKPLFHFHPGKIILSLGTWGCNFHCAFCQNWEISQERPYYAKKLTPEEVVYLAEQYVHQGNVGIAYTYSEPIVWYEFVYETAILAKRVGLKNVLVTNGYINSEPLRELIPYLDAANVDLKAMNNEFYRNVCGGNSEDVLNTVELLHSSCVHVEVTTLLIPGENDDLAELEEEFKILSGISKDLPLHLSRYHPAYRYTKPPTDIGKMKQAYDLAKKYLNYVYLGNVWDPTYESTYCPKCGSAVIIREGYVTNVVGLKEGKCKVCNNPIPLRF</sequence>
<keyword evidence="5 6" id="KW-0411">Iron-sulfur</keyword>
<dbReference type="InterPro" id="IPR058240">
    <property type="entry name" value="rSAM_sf"/>
</dbReference>
<name>A0A1E3G516_9BACT</name>
<gene>
    <name evidence="8" type="ORF">A4H02_00785</name>
</gene>
<evidence type="ECO:0000313" key="8">
    <source>
        <dbReference type="EMBL" id="ODN31334.1"/>
    </source>
</evidence>
<dbReference type="GO" id="GO:0003824">
    <property type="term" value="F:catalytic activity"/>
    <property type="evidence" value="ECO:0007669"/>
    <property type="project" value="InterPro"/>
</dbReference>
<dbReference type="PANTHER" id="PTHR30352">
    <property type="entry name" value="PYRUVATE FORMATE-LYASE-ACTIVATING ENZYME"/>
    <property type="match status" value="1"/>
</dbReference>
<feature type="binding site" evidence="6">
    <location>
        <position position="91"/>
    </location>
    <ligand>
        <name>[4Fe-4S] cluster</name>
        <dbReference type="ChEBI" id="CHEBI:49883"/>
        <note>4Fe-4S-S-AdoMet</note>
    </ligand>
</feature>
<evidence type="ECO:0000256" key="3">
    <source>
        <dbReference type="ARBA" id="ARBA00022723"/>
    </source>
</evidence>
<keyword evidence="3 6" id="KW-0479">Metal-binding</keyword>
<dbReference type="Pfam" id="PF04055">
    <property type="entry name" value="Radical_SAM"/>
    <property type="match status" value="1"/>
</dbReference>
<dbReference type="NCBIfam" id="TIGR04337">
    <property type="entry name" value="AmmeMemoSam_rS"/>
    <property type="match status" value="1"/>
</dbReference>
<dbReference type="PROSITE" id="PS51918">
    <property type="entry name" value="RADICAL_SAM"/>
    <property type="match status" value="1"/>
</dbReference>
<evidence type="ECO:0000313" key="9">
    <source>
        <dbReference type="Proteomes" id="UP000094570"/>
    </source>
</evidence>
<dbReference type="AlphaFoldDB" id="A0A1E3G516"/>
<dbReference type="OrthoDB" id="9778883at2"/>
<keyword evidence="1" id="KW-0004">4Fe-4S</keyword>
<organism evidence="8 9">
    <name type="scientific">Fervidobacterium thailandense</name>
    <dbReference type="NCBI Taxonomy" id="1008305"/>
    <lineage>
        <taxon>Bacteria</taxon>
        <taxon>Thermotogati</taxon>
        <taxon>Thermotogota</taxon>
        <taxon>Thermotogae</taxon>
        <taxon>Thermotogales</taxon>
        <taxon>Fervidobacteriaceae</taxon>
        <taxon>Fervidobacterium</taxon>
    </lineage>
</organism>
<keyword evidence="9" id="KW-1185">Reference proteome</keyword>
<feature type="binding site" evidence="6">
    <location>
        <position position="84"/>
    </location>
    <ligand>
        <name>[4Fe-4S] cluster</name>
        <dbReference type="ChEBI" id="CHEBI:49883"/>
        <note>4Fe-4S-S-AdoMet</note>
    </ligand>
</feature>
<comment type="cofactor">
    <cofactor evidence="6">
        <name>[4Fe-4S] cluster</name>
        <dbReference type="ChEBI" id="CHEBI:49883"/>
    </cofactor>
    <text evidence="6">Binds 1 [4Fe-4S] cluster. The cluster is coordinated with 3 cysteines and an exchangeable S-adenosyl-L-methionine.</text>
</comment>
<protein>
    <submittedName>
        <fullName evidence="8">Radical SAM protein</fullName>
    </submittedName>
</protein>
<comment type="caution">
    <text evidence="8">The sequence shown here is derived from an EMBL/GenBank/DDBJ whole genome shotgun (WGS) entry which is preliminary data.</text>
</comment>
<dbReference type="Proteomes" id="UP000094570">
    <property type="component" value="Unassembled WGS sequence"/>
</dbReference>
<dbReference type="PIRSF" id="PIRSF004869">
    <property type="entry name" value="PflX_prd"/>
    <property type="match status" value="1"/>
</dbReference>
<dbReference type="SFLD" id="SFLDS00029">
    <property type="entry name" value="Radical_SAM"/>
    <property type="match status" value="1"/>
</dbReference>
<dbReference type="RefSeq" id="WP_069292245.1">
    <property type="nucleotide sequence ID" value="NZ_CP140110.1"/>
</dbReference>
<evidence type="ECO:0000256" key="1">
    <source>
        <dbReference type="ARBA" id="ARBA00022485"/>
    </source>
</evidence>
<evidence type="ECO:0000256" key="2">
    <source>
        <dbReference type="ARBA" id="ARBA00022691"/>
    </source>
</evidence>
<keyword evidence="4 6" id="KW-0408">Iron</keyword>
<evidence type="ECO:0000256" key="4">
    <source>
        <dbReference type="ARBA" id="ARBA00023004"/>
    </source>
</evidence>
<dbReference type="Gene3D" id="3.20.20.70">
    <property type="entry name" value="Aldolase class I"/>
    <property type="match status" value="1"/>
</dbReference>
<evidence type="ECO:0000259" key="7">
    <source>
        <dbReference type="PROSITE" id="PS51918"/>
    </source>
</evidence>
<dbReference type="PANTHER" id="PTHR30352:SF5">
    <property type="entry name" value="PYRUVATE FORMATE-LYASE 1-ACTIVATING ENZYME"/>
    <property type="match status" value="1"/>
</dbReference>
<reference evidence="9" key="1">
    <citation type="submission" date="2016-04" db="EMBL/GenBank/DDBJ databases">
        <title>The genome sequence project of a novel Fervidobacterium isolate from a hot spring in Thailand.</title>
        <authorList>
            <person name="Gonzalez J.M."/>
            <person name="Cuecas A."/>
            <person name="Kanoksilapatham W."/>
        </authorList>
    </citation>
    <scope>NUCLEOTIDE SEQUENCE [LARGE SCALE GENOMIC DNA]</scope>
    <source>
        <strain evidence="9">FC2004</strain>
    </source>
</reference>
<dbReference type="SFLD" id="SFLDG01101">
    <property type="entry name" value="Uncharacterised_Radical_SAM_Su"/>
    <property type="match status" value="1"/>
</dbReference>
<dbReference type="InterPro" id="IPR034457">
    <property type="entry name" value="Organic_radical-activating"/>
</dbReference>
<proteinExistence type="predicted"/>
<dbReference type="CDD" id="cd01335">
    <property type="entry name" value="Radical_SAM"/>
    <property type="match status" value="1"/>
</dbReference>
<accession>A0A1E3G516</accession>
<dbReference type="GO" id="GO:0051539">
    <property type="term" value="F:4 iron, 4 sulfur cluster binding"/>
    <property type="evidence" value="ECO:0007669"/>
    <property type="project" value="UniProtKB-KW"/>
</dbReference>
<dbReference type="InterPro" id="IPR013785">
    <property type="entry name" value="Aldolase_TIM"/>
</dbReference>
<keyword evidence="2 6" id="KW-0949">S-adenosyl-L-methionine</keyword>
<dbReference type="SUPFAM" id="SSF102114">
    <property type="entry name" value="Radical SAM enzymes"/>
    <property type="match status" value="1"/>
</dbReference>